<keyword evidence="5" id="KW-1015">Disulfide bond</keyword>
<evidence type="ECO:0000256" key="5">
    <source>
        <dbReference type="ARBA" id="ARBA00023157"/>
    </source>
</evidence>
<evidence type="ECO:0000256" key="2">
    <source>
        <dbReference type="ARBA" id="ARBA00009034"/>
    </source>
</evidence>
<dbReference type="AlphaFoldDB" id="A0A1I7U5B1"/>
<dbReference type="InterPro" id="IPR036438">
    <property type="entry name" value="Insulin-like_sf"/>
</dbReference>
<evidence type="ECO:0000256" key="4">
    <source>
        <dbReference type="ARBA" id="ARBA00022729"/>
    </source>
</evidence>
<dbReference type="InterPro" id="IPR003235">
    <property type="entry name" value="Nem_insulin-like_b-type"/>
</dbReference>
<keyword evidence="8" id="KW-1185">Reference proteome</keyword>
<dbReference type="GO" id="GO:0005576">
    <property type="term" value="C:extracellular region"/>
    <property type="evidence" value="ECO:0007669"/>
    <property type="project" value="UniProtKB-SubCell"/>
</dbReference>
<dbReference type="Pfam" id="PF03488">
    <property type="entry name" value="Ins_beta"/>
    <property type="match status" value="1"/>
</dbReference>
<dbReference type="InterPro" id="IPR052335">
    <property type="entry name" value="Insulin-like_regulatory"/>
</dbReference>
<dbReference type="eggNOG" id="ENOG502TJ7B">
    <property type="taxonomic scope" value="Eukaryota"/>
</dbReference>
<dbReference type="SUPFAM" id="SSF56994">
    <property type="entry name" value="Insulin-like"/>
    <property type="match status" value="1"/>
</dbReference>
<evidence type="ECO:0000256" key="7">
    <source>
        <dbReference type="SAM" id="SignalP"/>
    </source>
</evidence>
<protein>
    <submittedName>
        <fullName evidence="9">Secreted protein</fullName>
    </submittedName>
</protein>
<comment type="similarity">
    <text evidence="2">Belongs to the insulin family.</text>
</comment>
<feature type="coiled-coil region" evidence="6">
    <location>
        <begin position="20"/>
        <end position="47"/>
    </location>
</feature>
<reference evidence="9" key="1">
    <citation type="submission" date="2016-11" db="UniProtKB">
        <authorList>
            <consortium name="WormBaseParasite"/>
        </authorList>
    </citation>
    <scope>IDENTIFICATION</scope>
</reference>
<feature type="chain" id="PRO_5009308429" evidence="7">
    <location>
        <begin position="18"/>
        <end position="121"/>
    </location>
</feature>
<organism evidence="8 9">
    <name type="scientific">Caenorhabditis tropicalis</name>
    <dbReference type="NCBI Taxonomy" id="1561998"/>
    <lineage>
        <taxon>Eukaryota</taxon>
        <taxon>Metazoa</taxon>
        <taxon>Ecdysozoa</taxon>
        <taxon>Nematoda</taxon>
        <taxon>Chromadorea</taxon>
        <taxon>Rhabditida</taxon>
        <taxon>Rhabditina</taxon>
        <taxon>Rhabditomorpha</taxon>
        <taxon>Rhabditoidea</taxon>
        <taxon>Rhabditidae</taxon>
        <taxon>Peloderinae</taxon>
        <taxon>Caenorhabditis</taxon>
    </lineage>
</organism>
<dbReference type="PANTHER" id="PTHR33893">
    <property type="entry name" value="INSULIN RELATED-RELATED-RELATED"/>
    <property type="match status" value="1"/>
</dbReference>
<accession>A0A1I7U5B1</accession>
<keyword evidence="6" id="KW-0175">Coiled coil</keyword>
<keyword evidence="4 7" id="KW-0732">Signal</keyword>
<name>A0A1I7U5B1_9PELO</name>
<proteinExistence type="inferred from homology"/>
<dbReference type="WBParaSite" id="Csp11.Scaffold629.g15005.t1">
    <property type="protein sequence ID" value="Csp11.Scaffold629.g15005.t1"/>
    <property type="gene ID" value="Csp11.Scaffold629.g15005"/>
</dbReference>
<evidence type="ECO:0000313" key="8">
    <source>
        <dbReference type="Proteomes" id="UP000095282"/>
    </source>
</evidence>
<dbReference type="Gene3D" id="1.10.100.10">
    <property type="entry name" value="Insulin-like"/>
    <property type="match status" value="1"/>
</dbReference>
<evidence type="ECO:0000313" key="9">
    <source>
        <dbReference type="WBParaSite" id="Csp11.Scaffold629.g15005.t1"/>
    </source>
</evidence>
<sequence>MNSSLLLLCALFSLATCFELFETAEKIEKLETELEDMEHKKLDVFVDLFGQIEQLRKYANNESKMRKRRAICGRKLTTMAIAVCGGLDRSPATDIDLSPVCCTTKSCDDQFIKKAMCPDAK</sequence>
<feature type="signal peptide" evidence="7">
    <location>
        <begin position="1"/>
        <end position="17"/>
    </location>
</feature>
<dbReference type="Proteomes" id="UP000095282">
    <property type="component" value="Unplaced"/>
</dbReference>
<keyword evidence="3" id="KW-0964">Secreted</keyword>
<comment type="subcellular location">
    <subcellularLocation>
        <location evidence="1">Secreted</location>
    </subcellularLocation>
</comment>
<evidence type="ECO:0000256" key="3">
    <source>
        <dbReference type="ARBA" id="ARBA00022525"/>
    </source>
</evidence>
<dbReference type="GO" id="GO:0005179">
    <property type="term" value="F:hormone activity"/>
    <property type="evidence" value="ECO:0007669"/>
    <property type="project" value="InterPro"/>
</dbReference>
<evidence type="ECO:0000256" key="6">
    <source>
        <dbReference type="SAM" id="Coils"/>
    </source>
</evidence>
<evidence type="ECO:0000256" key="1">
    <source>
        <dbReference type="ARBA" id="ARBA00004613"/>
    </source>
</evidence>